<comment type="caution">
    <text evidence="5">The sequence shown here is derived from an EMBL/GenBank/DDBJ whole genome shotgun (WGS) entry which is preliminary data.</text>
</comment>
<proteinExistence type="predicted"/>
<dbReference type="AlphaFoldDB" id="A0A4U6QD08"/>
<feature type="domain" description="HTH lacI-type" evidence="4">
    <location>
        <begin position="29"/>
        <end position="83"/>
    </location>
</feature>
<dbReference type="OrthoDB" id="3657250at2"/>
<reference evidence="5 6" key="1">
    <citation type="submission" date="2019-05" db="EMBL/GenBank/DDBJ databases">
        <title>Nakamurella sp. N5BH11, whole genome shotgun sequence.</title>
        <authorList>
            <person name="Tuo L."/>
        </authorList>
    </citation>
    <scope>NUCLEOTIDE SEQUENCE [LARGE SCALE GENOMIC DNA]</scope>
    <source>
        <strain evidence="5 6">N5BH11</strain>
    </source>
</reference>
<name>A0A4U6QD08_9ACTN</name>
<dbReference type="Gene3D" id="1.10.260.40">
    <property type="entry name" value="lambda repressor-like DNA-binding domains"/>
    <property type="match status" value="1"/>
</dbReference>
<dbReference type="PANTHER" id="PTHR30146:SF109">
    <property type="entry name" value="HTH-TYPE TRANSCRIPTIONAL REGULATOR GALS"/>
    <property type="match status" value="1"/>
</dbReference>
<evidence type="ECO:0000256" key="2">
    <source>
        <dbReference type="ARBA" id="ARBA00023125"/>
    </source>
</evidence>
<keyword evidence="2" id="KW-0238">DNA-binding</keyword>
<dbReference type="GO" id="GO:0000976">
    <property type="term" value="F:transcription cis-regulatory region binding"/>
    <property type="evidence" value="ECO:0007669"/>
    <property type="project" value="TreeGrafter"/>
</dbReference>
<dbReference type="InterPro" id="IPR000843">
    <property type="entry name" value="HTH_LacI"/>
</dbReference>
<keyword evidence="6" id="KW-1185">Reference proteome</keyword>
<dbReference type="GO" id="GO:0003700">
    <property type="term" value="F:DNA-binding transcription factor activity"/>
    <property type="evidence" value="ECO:0007669"/>
    <property type="project" value="TreeGrafter"/>
</dbReference>
<dbReference type="EMBL" id="SZZH01000004">
    <property type="protein sequence ID" value="TKV57852.1"/>
    <property type="molecule type" value="Genomic_DNA"/>
</dbReference>
<dbReference type="Pfam" id="PF00356">
    <property type="entry name" value="LacI"/>
    <property type="match status" value="1"/>
</dbReference>
<accession>A0A4U6QD08</accession>
<evidence type="ECO:0000259" key="4">
    <source>
        <dbReference type="PROSITE" id="PS50932"/>
    </source>
</evidence>
<dbReference type="Proteomes" id="UP000306985">
    <property type="component" value="Unassembled WGS sequence"/>
</dbReference>
<evidence type="ECO:0000313" key="5">
    <source>
        <dbReference type="EMBL" id="TKV57852.1"/>
    </source>
</evidence>
<dbReference type="InterPro" id="IPR028082">
    <property type="entry name" value="Peripla_BP_I"/>
</dbReference>
<gene>
    <name evidence="5" type="ORF">FDO65_17135</name>
</gene>
<keyword evidence="3" id="KW-0804">Transcription</keyword>
<protein>
    <submittedName>
        <fullName evidence="5">LacI family transcriptional regulator</fullName>
    </submittedName>
</protein>
<dbReference type="Gene3D" id="3.40.50.2300">
    <property type="match status" value="2"/>
</dbReference>
<dbReference type="SMART" id="SM00354">
    <property type="entry name" value="HTH_LACI"/>
    <property type="match status" value="1"/>
</dbReference>
<evidence type="ECO:0000313" key="6">
    <source>
        <dbReference type="Proteomes" id="UP000306985"/>
    </source>
</evidence>
<evidence type="ECO:0000256" key="3">
    <source>
        <dbReference type="ARBA" id="ARBA00023163"/>
    </source>
</evidence>
<dbReference type="PANTHER" id="PTHR30146">
    <property type="entry name" value="LACI-RELATED TRANSCRIPTIONAL REPRESSOR"/>
    <property type="match status" value="1"/>
</dbReference>
<dbReference type="SUPFAM" id="SSF53822">
    <property type="entry name" value="Periplasmic binding protein-like I"/>
    <property type="match status" value="1"/>
</dbReference>
<dbReference type="CDD" id="cd06267">
    <property type="entry name" value="PBP1_LacI_sugar_binding-like"/>
    <property type="match status" value="1"/>
</dbReference>
<dbReference type="RefSeq" id="WP_137450936.1">
    <property type="nucleotide sequence ID" value="NZ_SZZH01000004.1"/>
</dbReference>
<evidence type="ECO:0000256" key="1">
    <source>
        <dbReference type="ARBA" id="ARBA00023015"/>
    </source>
</evidence>
<dbReference type="PROSITE" id="PS50932">
    <property type="entry name" value="HTH_LACI_2"/>
    <property type="match status" value="1"/>
</dbReference>
<keyword evidence="1" id="KW-0805">Transcription regulation</keyword>
<dbReference type="InterPro" id="IPR046335">
    <property type="entry name" value="LacI/GalR-like_sensor"/>
</dbReference>
<organism evidence="5 6">
    <name type="scientific">Nakamurella flava</name>
    <dbReference type="NCBI Taxonomy" id="2576308"/>
    <lineage>
        <taxon>Bacteria</taxon>
        <taxon>Bacillati</taxon>
        <taxon>Actinomycetota</taxon>
        <taxon>Actinomycetes</taxon>
        <taxon>Nakamurellales</taxon>
        <taxon>Nakamurellaceae</taxon>
        <taxon>Nakamurella</taxon>
    </lineage>
</organism>
<dbReference type="Pfam" id="PF13377">
    <property type="entry name" value="Peripla_BP_3"/>
    <property type="match status" value="1"/>
</dbReference>
<sequence>MSEPEPPASPVTNGSPAAEIGSLPLGSPIGIVEVAAASGFSPATVSRALRGLPGVSASTRVAVEKAAATLGYFPSPSASALITGRTNTFGIVAPWVSRWFFSAVIDGAQEVFGAAGYDLLLYPVATPSDPRGGYVINSRAIGKRVDGLLALNVPLMDSSLHSLQTLHIPVVTVGTAVQGLSGVLVDNEQVGRAATRHLLALGHRRIAFFGDDDGSHTDGFTVATDRARGFELEMRDAGLEPDPQLFQVSGFSIDGGEAALHRVFSQPGVAPPTAIFAVSDEVAMGAIYAARSRGLSVPGDLSIIGVDGHDLSYLFDLSTVAQPVKDQGRIAARLLLEQVTGPGPRPPSVVSVGTELIRRGTTGPLGVAR</sequence>
<dbReference type="InterPro" id="IPR010982">
    <property type="entry name" value="Lambda_DNA-bd_dom_sf"/>
</dbReference>
<dbReference type="CDD" id="cd01392">
    <property type="entry name" value="HTH_LacI"/>
    <property type="match status" value="1"/>
</dbReference>
<dbReference type="SUPFAM" id="SSF47413">
    <property type="entry name" value="lambda repressor-like DNA-binding domains"/>
    <property type="match status" value="1"/>
</dbReference>